<evidence type="ECO:0000256" key="4">
    <source>
        <dbReference type="RuleBase" id="RU003485"/>
    </source>
</evidence>
<dbReference type="GO" id="GO:0003735">
    <property type="term" value="F:structural constituent of ribosome"/>
    <property type="evidence" value="ECO:0007669"/>
    <property type="project" value="InterPro"/>
</dbReference>
<reference evidence="6 7" key="1">
    <citation type="submission" date="2020-10" db="EMBL/GenBank/DDBJ databases">
        <title>Plant Genome Project.</title>
        <authorList>
            <person name="Zhang R.-G."/>
        </authorList>
    </citation>
    <scope>NUCLEOTIDE SEQUENCE [LARGE SCALE GENOMIC DNA]</scope>
    <source>
        <strain evidence="6">FAFU-HL-1</strain>
        <tissue evidence="6">Leaf</tissue>
    </source>
</reference>
<keyword evidence="2 4" id="KW-0689">Ribosomal protein</keyword>
<comment type="similarity">
    <text evidence="1 4">Belongs to the universal ribosomal protein uS19 family.</text>
</comment>
<evidence type="ECO:0008006" key="8">
    <source>
        <dbReference type="Google" id="ProtNLM"/>
    </source>
</evidence>
<gene>
    <name evidence="6" type="ORF">SADUNF_Sadunf19G0103100</name>
</gene>
<dbReference type="Pfam" id="PF00203">
    <property type="entry name" value="Ribosomal_S19"/>
    <property type="match status" value="1"/>
</dbReference>
<dbReference type="OrthoDB" id="668723at2759"/>
<dbReference type="PANTHER" id="PTHR11880:SF67">
    <property type="entry name" value="SMALL RIBOSOMAL SUBUNIT PROTEIN US19M"/>
    <property type="match status" value="1"/>
</dbReference>
<keyword evidence="3 4" id="KW-0687">Ribonucleoprotein</keyword>
<accession>A0A835J4V2</accession>
<dbReference type="HAMAP" id="MF_00531">
    <property type="entry name" value="Ribosomal_uS19"/>
    <property type="match status" value="1"/>
</dbReference>
<organism evidence="6 7">
    <name type="scientific">Salix dunnii</name>
    <dbReference type="NCBI Taxonomy" id="1413687"/>
    <lineage>
        <taxon>Eukaryota</taxon>
        <taxon>Viridiplantae</taxon>
        <taxon>Streptophyta</taxon>
        <taxon>Embryophyta</taxon>
        <taxon>Tracheophyta</taxon>
        <taxon>Spermatophyta</taxon>
        <taxon>Magnoliopsida</taxon>
        <taxon>eudicotyledons</taxon>
        <taxon>Gunneridae</taxon>
        <taxon>Pentapetalae</taxon>
        <taxon>rosids</taxon>
        <taxon>fabids</taxon>
        <taxon>Malpighiales</taxon>
        <taxon>Salicaceae</taxon>
        <taxon>Saliceae</taxon>
        <taxon>Salix</taxon>
    </lineage>
</organism>
<protein>
    <recommendedName>
        <fullName evidence="8">Ribosomal protein S19</fullName>
    </recommendedName>
</protein>
<dbReference type="InterPro" id="IPR023575">
    <property type="entry name" value="Ribosomal_uS19_SF"/>
</dbReference>
<dbReference type="Gene3D" id="3.30.860.10">
    <property type="entry name" value="30s Ribosomal Protein S19, Chain A"/>
    <property type="match status" value="1"/>
</dbReference>
<evidence type="ECO:0000256" key="5">
    <source>
        <dbReference type="SAM" id="SignalP"/>
    </source>
</evidence>
<feature type="chain" id="PRO_5032732574" description="Ribosomal protein S19" evidence="5">
    <location>
        <begin position="19"/>
        <end position="203"/>
    </location>
</feature>
<dbReference type="Proteomes" id="UP000657918">
    <property type="component" value="Unassembled WGS sequence"/>
</dbReference>
<evidence type="ECO:0000313" key="6">
    <source>
        <dbReference type="EMBL" id="KAF9661769.1"/>
    </source>
</evidence>
<evidence type="ECO:0000256" key="1">
    <source>
        <dbReference type="ARBA" id="ARBA00007345"/>
    </source>
</evidence>
<dbReference type="InterPro" id="IPR002222">
    <property type="entry name" value="Ribosomal_uS19"/>
</dbReference>
<dbReference type="SUPFAM" id="SSF54570">
    <property type="entry name" value="Ribosomal protein S19"/>
    <property type="match status" value="1"/>
</dbReference>
<comment type="caution">
    <text evidence="6">The sequence shown here is derived from an EMBL/GenBank/DDBJ whole genome shotgun (WGS) entry which is preliminary data.</text>
</comment>
<dbReference type="EMBL" id="JADGMS010000019">
    <property type="protein sequence ID" value="KAF9661769.1"/>
    <property type="molecule type" value="Genomic_DNA"/>
</dbReference>
<keyword evidence="7" id="KW-1185">Reference proteome</keyword>
<keyword evidence="5" id="KW-0732">Signal</keyword>
<proteinExistence type="inferred from homology"/>
<feature type="signal peptide" evidence="5">
    <location>
        <begin position="1"/>
        <end position="18"/>
    </location>
</feature>
<evidence type="ECO:0000256" key="2">
    <source>
        <dbReference type="ARBA" id="ARBA00022980"/>
    </source>
</evidence>
<evidence type="ECO:0000256" key="3">
    <source>
        <dbReference type="ARBA" id="ARBA00023274"/>
    </source>
</evidence>
<dbReference type="GO" id="GO:0000028">
    <property type="term" value="P:ribosomal small subunit assembly"/>
    <property type="evidence" value="ECO:0007669"/>
    <property type="project" value="TreeGrafter"/>
</dbReference>
<dbReference type="PANTHER" id="PTHR11880">
    <property type="entry name" value="RIBOSOMAL PROTEIN S19P FAMILY MEMBER"/>
    <property type="match status" value="1"/>
</dbReference>
<sequence length="203" mass="23001">MRTLFRSLPALCIRLLWSAFMKGSQILKREALRKLRKKEKPCIVGVVSEVSKAKTSLAQYFLNTSSSFVYVTAVLFQLLPVKLQESGVIKKRAFQTEENCSRRLTILPEFVNISVRIYNGKAFVRTKISEGKVGHKFGEFCFYSERKSYEKQMSEWCQRSKTDGGGGAEGSNDGYDNRDSYLTAVNAFITRVMLVAALQVNHS</sequence>
<name>A0A835J4V2_9ROSI</name>
<dbReference type="AlphaFoldDB" id="A0A835J4V2"/>
<evidence type="ECO:0000313" key="7">
    <source>
        <dbReference type="Proteomes" id="UP000657918"/>
    </source>
</evidence>
<dbReference type="GO" id="GO:0006412">
    <property type="term" value="P:translation"/>
    <property type="evidence" value="ECO:0007669"/>
    <property type="project" value="InterPro"/>
</dbReference>
<dbReference type="PRINTS" id="PR00975">
    <property type="entry name" value="RIBOSOMALS19"/>
</dbReference>
<dbReference type="GO" id="GO:0005763">
    <property type="term" value="C:mitochondrial small ribosomal subunit"/>
    <property type="evidence" value="ECO:0007669"/>
    <property type="project" value="TreeGrafter"/>
</dbReference>